<name>A0ABW1M3P2_9ACTN</name>
<gene>
    <name evidence="2" type="ORF">ACFP50_22695</name>
</gene>
<protein>
    <submittedName>
        <fullName evidence="2">Uncharacterized protein</fullName>
    </submittedName>
</protein>
<evidence type="ECO:0000313" key="2">
    <source>
        <dbReference type="EMBL" id="MFC6058158.1"/>
    </source>
</evidence>
<evidence type="ECO:0000313" key="3">
    <source>
        <dbReference type="Proteomes" id="UP001596242"/>
    </source>
</evidence>
<dbReference type="EMBL" id="JBHSPT010000051">
    <property type="protein sequence ID" value="MFC6058158.1"/>
    <property type="molecule type" value="Genomic_DNA"/>
</dbReference>
<organism evidence="2 3">
    <name type="scientific">Streptomyces pratens</name>
    <dbReference type="NCBI Taxonomy" id="887456"/>
    <lineage>
        <taxon>Bacteria</taxon>
        <taxon>Bacillati</taxon>
        <taxon>Actinomycetota</taxon>
        <taxon>Actinomycetes</taxon>
        <taxon>Kitasatosporales</taxon>
        <taxon>Streptomycetaceae</taxon>
        <taxon>Streptomyces</taxon>
    </lineage>
</organism>
<sequence length="46" mass="5090">MPACRQYAANAYPRRPSHRLPTNPATSRHGLPMVAAMADLLERKTA</sequence>
<dbReference type="RefSeq" id="WP_386400669.1">
    <property type="nucleotide sequence ID" value="NZ_JBHSPT010000051.1"/>
</dbReference>
<feature type="region of interest" description="Disordered" evidence="1">
    <location>
        <begin position="1"/>
        <end position="30"/>
    </location>
</feature>
<keyword evidence="3" id="KW-1185">Reference proteome</keyword>
<comment type="caution">
    <text evidence="2">The sequence shown here is derived from an EMBL/GenBank/DDBJ whole genome shotgun (WGS) entry which is preliminary data.</text>
</comment>
<evidence type="ECO:0000256" key="1">
    <source>
        <dbReference type="SAM" id="MobiDB-lite"/>
    </source>
</evidence>
<reference evidence="3" key="1">
    <citation type="journal article" date="2019" name="Int. J. Syst. Evol. Microbiol.">
        <title>The Global Catalogue of Microorganisms (GCM) 10K type strain sequencing project: providing services to taxonomists for standard genome sequencing and annotation.</title>
        <authorList>
            <consortium name="The Broad Institute Genomics Platform"/>
            <consortium name="The Broad Institute Genome Sequencing Center for Infectious Disease"/>
            <person name="Wu L."/>
            <person name="Ma J."/>
        </authorList>
    </citation>
    <scope>NUCLEOTIDE SEQUENCE [LARGE SCALE GENOMIC DNA]</scope>
    <source>
        <strain evidence="3">JCM 12763</strain>
    </source>
</reference>
<proteinExistence type="predicted"/>
<dbReference type="Proteomes" id="UP001596242">
    <property type="component" value="Unassembled WGS sequence"/>
</dbReference>
<accession>A0ABW1M3P2</accession>